<evidence type="ECO:0000313" key="16">
    <source>
        <dbReference type="EMBL" id="QMV73188.1"/>
    </source>
</evidence>
<dbReference type="Gene3D" id="3.40.1160.10">
    <property type="entry name" value="Acetylglutamate kinase-like"/>
    <property type="match status" value="1"/>
</dbReference>
<dbReference type="Pfam" id="PF00696">
    <property type="entry name" value="AA_kinase"/>
    <property type="match status" value="1"/>
</dbReference>
<feature type="domain" description="ACT" evidence="15">
    <location>
        <begin position="278"/>
        <end position="357"/>
    </location>
</feature>
<dbReference type="GO" id="GO:0009088">
    <property type="term" value="P:threonine biosynthetic process"/>
    <property type="evidence" value="ECO:0007669"/>
    <property type="project" value="UniProtKB-UniPathway"/>
</dbReference>
<dbReference type="PROSITE" id="PS00324">
    <property type="entry name" value="ASPARTOKINASE"/>
    <property type="match status" value="1"/>
</dbReference>
<dbReference type="InterPro" id="IPR001048">
    <property type="entry name" value="Asp/Glu/Uridylate_kinase"/>
</dbReference>
<name>A0A7G5EGR3_9BURK</name>
<evidence type="ECO:0000256" key="6">
    <source>
        <dbReference type="ARBA" id="ARBA00022679"/>
    </source>
</evidence>
<protein>
    <recommendedName>
        <fullName evidence="13">Aspartokinase</fullName>
        <ecNumber evidence="13">2.7.2.4</ecNumber>
    </recommendedName>
</protein>
<dbReference type="NCBIfam" id="NF005154">
    <property type="entry name" value="PRK06635.1-2"/>
    <property type="match status" value="1"/>
</dbReference>
<evidence type="ECO:0000256" key="8">
    <source>
        <dbReference type="ARBA" id="ARBA00022777"/>
    </source>
</evidence>
<dbReference type="InterPro" id="IPR045865">
    <property type="entry name" value="ACT-like_dom_sf"/>
</dbReference>
<dbReference type="UniPathway" id="UPA00051">
    <property type="reaction ID" value="UER00462"/>
</dbReference>
<dbReference type="FunFam" id="3.30.2130.10:FF:000002">
    <property type="entry name" value="Aspartokinase"/>
    <property type="match status" value="1"/>
</dbReference>
<keyword evidence="5 14" id="KW-0028">Amino-acid biosynthesis</keyword>
<dbReference type="EC" id="2.7.2.4" evidence="13"/>
<keyword evidence="8 13" id="KW-0418">Kinase</keyword>
<gene>
    <name evidence="16" type="ORF">HS961_10275</name>
</gene>
<dbReference type="CDD" id="cd04261">
    <property type="entry name" value="AAK_AKii-LysC-BS"/>
    <property type="match status" value="1"/>
</dbReference>
<dbReference type="UniPathway" id="UPA00034">
    <property type="reaction ID" value="UER00015"/>
</dbReference>
<accession>A0A7G5EGR3</accession>
<comment type="similarity">
    <text evidence="4 13">Belongs to the aspartokinase family.</text>
</comment>
<dbReference type="RefSeq" id="WP_182327649.1">
    <property type="nucleotide sequence ID" value="NZ_CP058554.1"/>
</dbReference>
<dbReference type="SUPFAM" id="SSF55021">
    <property type="entry name" value="ACT-like"/>
    <property type="match status" value="2"/>
</dbReference>
<feature type="binding site" evidence="12">
    <location>
        <begin position="213"/>
        <end position="214"/>
    </location>
    <ligand>
        <name>ATP</name>
        <dbReference type="ChEBI" id="CHEBI:30616"/>
    </ligand>
</feature>
<evidence type="ECO:0000313" key="17">
    <source>
        <dbReference type="Proteomes" id="UP000515240"/>
    </source>
</evidence>
<dbReference type="FunFam" id="3.40.1160.10:FF:000002">
    <property type="entry name" value="Aspartokinase"/>
    <property type="match status" value="1"/>
</dbReference>
<feature type="binding site" evidence="12">
    <location>
        <begin position="7"/>
        <end position="10"/>
    </location>
    <ligand>
        <name>ATP</name>
        <dbReference type="ChEBI" id="CHEBI:30616"/>
    </ligand>
</feature>
<dbReference type="NCBIfam" id="TIGR00656">
    <property type="entry name" value="asp_kin_monofn"/>
    <property type="match status" value="1"/>
</dbReference>
<dbReference type="InterPro" id="IPR041740">
    <property type="entry name" value="AKii-LysC-BS"/>
</dbReference>
<dbReference type="GO" id="GO:0009089">
    <property type="term" value="P:lysine biosynthetic process via diaminopimelate"/>
    <property type="evidence" value="ECO:0007669"/>
    <property type="project" value="UniProtKB-UniPathway"/>
</dbReference>
<dbReference type="Proteomes" id="UP000515240">
    <property type="component" value="Chromosome"/>
</dbReference>
<evidence type="ECO:0000256" key="2">
    <source>
        <dbReference type="ARBA" id="ARBA00004986"/>
    </source>
</evidence>
<evidence type="ECO:0000256" key="5">
    <source>
        <dbReference type="ARBA" id="ARBA00022605"/>
    </source>
</evidence>
<keyword evidence="6 13" id="KW-0808">Transferase</keyword>
<feature type="binding site" evidence="12">
    <location>
        <position position="78"/>
    </location>
    <ligand>
        <name>substrate</name>
    </ligand>
</feature>
<dbReference type="UniPathway" id="UPA00050">
    <property type="reaction ID" value="UER00461"/>
</dbReference>
<feature type="binding site" evidence="12">
    <location>
        <begin position="177"/>
        <end position="178"/>
    </location>
    <ligand>
        <name>ATP</name>
        <dbReference type="ChEBI" id="CHEBI:30616"/>
    </ligand>
</feature>
<comment type="pathway">
    <text evidence="2 14">Amino-acid biosynthesis; L-methionine biosynthesis via de novo pathway; L-homoserine from L-aspartate: step 1/3.</text>
</comment>
<keyword evidence="9 12" id="KW-0067">ATP-binding</keyword>
<sequence>MALIVHKYGGTSMGSPERIRNVAKRVAKWARAGHQMVVVPSAMSGETNRLLGLASELAPSRADKSYYRELDMLAATGEQASSALLAIALQAEGMPSVSYAGWQVPVRTDDSYTKARIESIDDQRVRADLDAGRVVIVTGFQGIDANGNITTLGRGGSDTSAVAVAAALKAAECLIYTDVDGVYTTDPRVVSAAQRLKTVSFEEMLEMASLGSKVLQIRSVEFAGKYKVPMRVLSSFTPWDIALDEEAKSGTLITFEEDEKMEKALVSGIAFNRSEAKISVRGVPDTPGIAYQILGPVADANIDVDVILQNIGKDGKTDFSFTVNQGDFNRTVELLREEVLPKLGADEVIGNPNICKVSIVGIGMRSHVGVASTMFRALAEEGINIQMISTSEIKTSVVIDEKYLELAVRALHTAFGLDSEEVSKSA</sequence>
<evidence type="ECO:0000259" key="15">
    <source>
        <dbReference type="PROSITE" id="PS51671"/>
    </source>
</evidence>
<dbReference type="PIRSF" id="PIRSF000726">
    <property type="entry name" value="Asp_kin"/>
    <property type="match status" value="1"/>
</dbReference>
<proteinExistence type="inferred from homology"/>
<dbReference type="AlphaFoldDB" id="A0A7G5EGR3"/>
<evidence type="ECO:0000256" key="7">
    <source>
        <dbReference type="ARBA" id="ARBA00022741"/>
    </source>
</evidence>
<evidence type="ECO:0000256" key="12">
    <source>
        <dbReference type="PIRSR" id="PIRSR000726-1"/>
    </source>
</evidence>
<dbReference type="PROSITE" id="PS51671">
    <property type="entry name" value="ACT"/>
    <property type="match status" value="2"/>
</dbReference>
<evidence type="ECO:0000256" key="11">
    <source>
        <dbReference type="ARBA" id="ARBA00047872"/>
    </source>
</evidence>
<evidence type="ECO:0000256" key="4">
    <source>
        <dbReference type="ARBA" id="ARBA00010122"/>
    </source>
</evidence>
<keyword evidence="7 12" id="KW-0547">Nucleotide-binding</keyword>
<dbReference type="PANTHER" id="PTHR21499:SF3">
    <property type="entry name" value="ASPARTOKINASE"/>
    <property type="match status" value="1"/>
</dbReference>
<evidence type="ECO:0000256" key="10">
    <source>
        <dbReference type="ARBA" id="ARBA00023154"/>
    </source>
</evidence>
<dbReference type="Pfam" id="PF22468">
    <property type="entry name" value="ACT_9"/>
    <property type="match status" value="1"/>
</dbReference>
<feature type="binding site" evidence="12">
    <location>
        <position position="188"/>
    </location>
    <ligand>
        <name>ATP</name>
        <dbReference type="ChEBI" id="CHEBI:30616"/>
    </ligand>
</feature>
<comment type="pathway">
    <text evidence="3 14">Amino-acid biosynthesis; L-threonine biosynthesis; L-threonine from L-aspartate: step 1/5.</text>
</comment>
<dbReference type="InterPro" id="IPR036393">
    <property type="entry name" value="AceGlu_kinase-like_sf"/>
</dbReference>
<evidence type="ECO:0000256" key="3">
    <source>
        <dbReference type="ARBA" id="ARBA00005139"/>
    </source>
</evidence>
<dbReference type="NCBIfam" id="TIGR00657">
    <property type="entry name" value="asp_kinases"/>
    <property type="match status" value="1"/>
</dbReference>
<dbReference type="InterPro" id="IPR018042">
    <property type="entry name" value="Aspartate_kinase_CS"/>
</dbReference>
<organism evidence="16 17">
    <name type="scientific">Comamonas piscis</name>
    <dbReference type="NCBI Taxonomy" id="1562974"/>
    <lineage>
        <taxon>Bacteria</taxon>
        <taxon>Pseudomonadati</taxon>
        <taxon>Pseudomonadota</taxon>
        <taxon>Betaproteobacteria</taxon>
        <taxon>Burkholderiales</taxon>
        <taxon>Comamonadaceae</taxon>
        <taxon>Comamonas</taxon>
    </lineage>
</organism>
<keyword evidence="17" id="KW-1185">Reference proteome</keyword>
<dbReference type="GO" id="GO:0004072">
    <property type="term" value="F:aspartate kinase activity"/>
    <property type="evidence" value="ECO:0007669"/>
    <property type="project" value="UniProtKB-EC"/>
</dbReference>
<dbReference type="CDD" id="cd04923">
    <property type="entry name" value="ACT_AK-LysC-DapG-like_2"/>
    <property type="match status" value="1"/>
</dbReference>
<comment type="pathway">
    <text evidence="1 14">Amino-acid biosynthesis; L-lysine biosynthesis via DAP pathway; (S)-tetrahydrodipicolinate from L-aspartate: step 1/4.</text>
</comment>
<feature type="binding site" evidence="12">
    <location>
        <position position="183"/>
    </location>
    <ligand>
        <name>ATP</name>
        <dbReference type="ChEBI" id="CHEBI:30616"/>
    </ligand>
</feature>
<feature type="domain" description="ACT" evidence="15">
    <location>
        <begin position="359"/>
        <end position="426"/>
    </location>
</feature>
<dbReference type="NCBIfam" id="NF005155">
    <property type="entry name" value="PRK06635.1-4"/>
    <property type="match status" value="1"/>
</dbReference>
<reference evidence="16 17" key="1">
    <citation type="journal article" date="2020" name="G3 (Bethesda)">
        <title>CeMbio - The Caenorhabditis elegans Microbiome Resource.</title>
        <authorList>
            <person name="Dirksen P."/>
            <person name="Assie A."/>
            <person name="Zimmermann J."/>
            <person name="Zhang F."/>
            <person name="Tietje A.M."/>
            <person name="Marsh S.A."/>
            <person name="Felix M.A."/>
            <person name="Shapira M."/>
            <person name="Kaleta C."/>
            <person name="Schulenburg H."/>
            <person name="Samuel B."/>
        </authorList>
    </citation>
    <scope>NUCLEOTIDE SEQUENCE [LARGE SCALE GENOMIC DNA]</scope>
    <source>
        <strain evidence="16 17">BIGb0172</strain>
    </source>
</reference>
<evidence type="ECO:0000256" key="9">
    <source>
        <dbReference type="ARBA" id="ARBA00022840"/>
    </source>
</evidence>
<evidence type="ECO:0000256" key="13">
    <source>
        <dbReference type="RuleBase" id="RU003448"/>
    </source>
</evidence>
<dbReference type="Gene3D" id="3.30.2130.10">
    <property type="entry name" value="VC0802-like"/>
    <property type="match status" value="1"/>
</dbReference>
<dbReference type="InterPro" id="IPR002912">
    <property type="entry name" value="ACT_dom"/>
</dbReference>
<dbReference type="PANTHER" id="PTHR21499">
    <property type="entry name" value="ASPARTATE KINASE"/>
    <property type="match status" value="1"/>
</dbReference>
<dbReference type="EMBL" id="CP058554">
    <property type="protein sequence ID" value="QMV73188.1"/>
    <property type="molecule type" value="Genomic_DNA"/>
</dbReference>
<comment type="catalytic activity">
    <reaction evidence="11 13">
        <text>L-aspartate + ATP = 4-phospho-L-aspartate + ADP</text>
        <dbReference type="Rhea" id="RHEA:23776"/>
        <dbReference type="ChEBI" id="CHEBI:29991"/>
        <dbReference type="ChEBI" id="CHEBI:30616"/>
        <dbReference type="ChEBI" id="CHEBI:57535"/>
        <dbReference type="ChEBI" id="CHEBI:456216"/>
        <dbReference type="EC" id="2.7.2.4"/>
    </reaction>
</comment>
<dbReference type="CDD" id="cd04913">
    <property type="entry name" value="ACT_AKii-LysC-BS-like_1"/>
    <property type="match status" value="1"/>
</dbReference>
<dbReference type="SUPFAM" id="SSF53633">
    <property type="entry name" value="Carbamate kinase-like"/>
    <property type="match status" value="1"/>
</dbReference>
<dbReference type="InterPro" id="IPR054352">
    <property type="entry name" value="ACT_Aspartokinase"/>
</dbReference>
<dbReference type="Pfam" id="PF01842">
    <property type="entry name" value="ACT"/>
    <property type="match status" value="1"/>
</dbReference>
<keyword evidence="10" id="KW-0457">Lysine biosynthesis</keyword>
<dbReference type="GO" id="GO:0005829">
    <property type="term" value="C:cytosol"/>
    <property type="evidence" value="ECO:0007669"/>
    <property type="project" value="TreeGrafter"/>
</dbReference>
<evidence type="ECO:0000256" key="1">
    <source>
        <dbReference type="ARBA" id="ARBA00004766"/>
    </source>
</evidence>
<dbReference type="KEGG" id="cpis:HS961_10275"/>
<evidence type="ECO:0000256" key="14">
    <source>
        <dbReference type="RuleBase" id="RU004249"/>
    </source>
</evidence>
<feature type="binding site" evidence="12">
    <location>
        <position position="47"/>
    </location>
    <ligand>
        <name>substrate</name>
    </ligand>
</feature>
<dbReference type="GO" id="GO:0005524">
    <property type="term" value="F:ATP binding"/>
    <property type="evidence" value="ECO:0007669"/>
    <property type="project" value="UniProtKB-KW"/>
</dbReference>
<dbReference type="InterPro" id="IPR005260">
    <property type="entry name" value="Asp_kin_monofn"/>
</dbReference>
<dbReference type="InterPro" id="IPR001341">
    <property type="entry name" value="Asp_kinase"/>
</dbReference>
<dbReference type="GO" id="GO:0009090">
    <property type="term" value="P:homoserine biosynthetic process"/>
    <property type="evidence" value="ECO:0007669"/>
    <property type="project" value="TreeGrafter"/>
</dbReference>